<comment type="similarity">
    <text evidence="8">Belongs to the glutamate 5-kinase family.</text>
</comment>
<comment type="catalytic activity">
    <reaction evidence="8">
        <text>L-glutamate + ATP = L-glutamyl 5-phosphate + ADP</text>
        <dbReference type="Rhea" id="RHEA:14877"/>
        <dbReference type="ChEBI" id="CHEBI:29985"/>
        <dbReference type="ChEBI" id="CHEBI:30616"/>
        <dbReference type="ChEBI" id="CHEBI:58274"/>
        <dbReference type="ChEBI" id="CHEBI:456216"/>
        <dbReference type="EC" id="2.7.2.11"/>
    </reaction>
</comment>
<dbReference type="GO" id="GO:0005829">
    <property type="term" value="C:cytosol"/>
    <property type="evidence" value="ECO:0007669"/>
    <property type="project" value="TreeGrafter"/>
</dbReference>
<feature type="binding site" evidence="8">
    <location>
        <begin position="175"/>
        <end position="176"/>
    </location>
    <ligand>
        <name>ATP</name>
        <dbReference type="ChEBI" id="CHEBI:30616"/>
    </ligand>
</feature>
<proteinExistence type="inferred from homology"/>
<name>W4LEC4_ENTF1</name>
<dbReference type="InterPro" id="IPR002478">
    <property type="entry name" value="PUA"/>
</dbReference>
<feature type="binding site" evidence="8">
    <location>
        <position position="143"/>
    </location>
    <ligand>
        <name>substrate</name>
    </ligand>
</feature>
<comment type="caution">
    <text evidence="10">The sequence shown here is derived from an EMBL/GenBank/DDBJ whole genome shotgun (WGS) entry which is preliminary data.</text>
</comment>
<dbReference type="InterPro" id="IPR015947">
    <property type="entry name" value="PUA-like_sf"/>
</dbReference>
<dbReference type="PIRSF" id="PIRSF000729">
    <property type="entry name" value="GK"/>
    <property type="match status" value="1"/>
</dbReference>
<evidence type="ECO:0000313" key="10">
    <source>
        <dbReference type="EMBL" id="ETW96317.1"/>
    </source>
</evidence>
<gene>
    <name evidence="8" type="primary">proB</name>
    <name evidence="10" type="ORF">ETSY1_27130</name>
</gene>
<keyword evidence="7 8" id="KW-0067">ATP-binding</keyword>
<keyword evidence="3 8" id="KW-0641">Proline biosynthesis</keyword>
<dbReference type="InterPro" id="IPR011529">
    <property type="entry name" value="Glu_5kinase"/>
</dbReference>
<dbReference type="PROSITE" id="PS50890">
    <property type="entry name" value="PUA"/>
    <property type="match status" value="1"/>
</dbReference>
<comment type="pathway">
    <text evidence="8">Amino-acid biosynthesis; L-proline biosynthesis; L-glutamate 5-semialdehyde from L-glutamate: step 1/2.</text>
</comment>
<dbReference type="Proteomes" id="UP000019141">
    <property type="component" value="Unassembled WGS sequence"/>
</dbReference>
<dbReference type="FunFam" id="3.40.1160.10:FF:000018">
    <property type="entry name" value="Glutamate 5-kinase"/>
    <property type="match status" value="1"/>
</dbReference>
<dbReference type="SUPFAM" id="SSF53633">
    <property type="entry name" value="Carbamate kinase-like"/>
    <property type="match status" value="1"/>
</dbReference>
<dbReference type="GO" id="GO:0004349">
    <property type="term" value="F:glutamate 5-kinase activity"/>
    <property type="evidence" value="ECO:0007669"/>
    <property type="project" value="UniProtKB-UniRule"/>
</dbReference>
<keyword evidence="2 8" id="KW-0028">Amino-acid biosynthesis</keyword>
<dbReference type="SMART" id="SM00359">
    <property type="entry name" value="PUA"/>
    <property type="match status" value="1"/>
</dbReference>
<dbReference type="CDD" id="cd04242">
    <property type="entry name" value="AAK_G5K_ProB"/>
    <property type="match status" value="1"/>
</dbReference>
<organism evidence="10 11">
    <name type="scientific">Entotheonella factor</name>
    <dbReference type="NCBI Taxonomy" id="1429438"/>
    <lineage>
        <taxon>Bacteria</taxon>
        <taxon>Pseudomonadati</taxon>
        <taxon>Nitrospinota/Tectimicrobiota group</taxon>
        <taxon>Candidatus Tectimicrobiota</taxon>
        <taxon>Candidatus Entotheonellia</taxon>
        <taxon>Candidatus Entotheonellales</taxon>
        <taxon>Candidatus Entotheonellaceae</taxon>
        <taxon>Candidatus Entotheonella</taxon>
    </lineage>
</organism>
<dbReference type="HAMAP" id="MF_00456">
    <property type="entry name" value="ProB"/>
    <property type="match status" value="1"/>
</dbReference>
<dbReference type="EC" id="2.7.2.11" evidence="8"/>
<comment type="subcellular location">
    <subcellularLocation>
        <location evidence="8">Cytoplasm</location>
    </subcellularLocation>
</comment>
<feature type="domain" description="PUA" evidence="9">
    <location>
        <begin position="284"/>
        <end position="367"/>
    </location>
</feature>
<dbReference type="InterPro" id="IPR001057">
    <property type="entry name" value="Glu/AcGlu_kinase"/>
</dbReference>
<evidence type="ECO:0000256" key="6">
    <source>
        <dbReference type="ARBA" id="ARBA00022777"/>
    </source>
</evidence>
<dbReference type="InterPro" id="IPR036974">
    <property type="entry name" value="PUA_sf"/>
</dbReference>
<dbReference type="Pfam" id="PF01472">
    <property type="entry name" value="PUA"/>
    <property type="match status" value="1"/>
</dbReference>
<dbReference type="Gene3D" id="2.30.130.10">
    <property type="entry name" value="PUA domain"/>
    <property type="match status" value="1"/>
</dbReference>
<dbReference type="PANTHER" id="PTHR43654:SF1">
    <property type="entry name" value="ISOPENTENYL PHOSPHATE KINASE"/>
    <property type="match status" value="1"/>
</dbReference>
<dbReference type="PATRIC" id="fig|1429438.4.peg.5179"/>
<evidence type="ECO:0000256" key="4">
    <source>
        <dbReference type="ARBA" id="ARBA00022679"/>
    </source>
</evidence>
<dbReference type="GO" id="GO:0055129">
    <property type="term" value="P:L-proline biosynthetic process"/>
    <property type="evidence" value="ECO:0007669"/>
    <property type="project" value="UniProtKB-UniRule"/>
</dbReference>
<dbReference type="Gene3D" id="3.40.1160.10">
    <property type="entry name" value="Acetylglutamate kinase-like"/>
    <property type="match status" value="2"/>
</dbReference>
<feature type="binding site" evidence="8">
    <location>
        <position position="56"/>
    </location>
    <ligand>
        <name>substrate</name>
    </ligand>
</feature>
<feature type="binding site" evidence="8">
    <location>
        <position position="155"/>
    </location>
    <ligand>
        <name>substrate</name>
    </ligand>
</feature>
<comment type="function">
    <text evidence="8">Catalyzes the transfer of a phosphate group to glutamate to form L-glutamate 5-phosphate.</text>
</comment>
<comment type="caution">
    <text evidence="8">Lacks conserved residue(s) required for the propagation of feature annotation.</text>
</comment>
<keyword evidence="1 8" id="KW-0963">Cytoplasm</keyword>
<evidence type="ECO:0000256" key="1">
    <source>
        <dbReference type="ARBA" id="ARBA00022490"/>
    </source>
</evidence>
<dbReference type="CDD" id="cd21157">
    <property type="entry name" value="PUA_G5K"/>
    <property type="match status" value="1"/>
</dbReference>
<keyword evidence="5 8" id="KW-0547">Nucleotide-binding</keyword>
<dbReference type="NCBIfam" id="TIGR01027">
    <property type="entry name" value="proB"/>
    <property type="match status" value="1"/>
</dbReference>
<dbReference type="PRINTS" id="PR00474">
    <property type="entry name" value="GLU5KINASE"/>
</dbReference>
<sequence length="377" mass="41039">MNMTESQRPVQRLVVKIGSGLIRTSQGRLNEDAVRQYAKQLATLRKYGVEVILVSSGAIALGMPVLQQQRMPRTTALQQAAAAIGQSHLIWNYERLFGMFNQQVAQILLTHADLRNRGRYLNARNTLQTLIAHGVIPIINENDTVSVEEIRFGDNDSLSAMVCNLIDADTLIILTDIDGLYTADPRLDPNATLIPVVEHLDRRIEALAGRSTHATGRGGMYSKIQAAKIAGASGIHTYIANGLKPNIITHVLDGEAQCTHIHPSAAGKLSSRKRWIGYALKAKGTLVVDDGAKRALTIQGKSLLPSGIIKVSGSFRFGDAVYCTDASETCFAQGLVNYSSQELMAIIGQHTSHIKTILGNTAKAYDEVIHRDNLVLL</sequence>
<dbReference type="InterPro" id="IPR001048">
    <property type="entry name" value="Asp/Glu/Uridylate_kinase"/>
</dbReference>
<dbReference type="Pfam" id="PF00696">
    <property type="entry name" value="AA_kinase"/>
    <property type="match status" value="1"/>
</dbReference>
<accession>W4LEC4</accession>
<dbReference type="EMBL" id="AZHW01000806">
    <property type="protein sequence ID" value="ETW96317.1"/>
    <property type="molecule type" value="Genomic_DNA"/>
</dbReference>
<evidence type="ECO:0000313" key="11">
    <source>
        <dbReference type="Proteomes" id="UP000019141"/>
    </source>
</evidence>
<dbReference type="GO" id="GO:0003723">
    <property type="term" value="F:RNA binding"/>
    <property type="evidence" value="ECO:0007669"/>
    <property type="project" value="InterPro"/>
</dbReference>
<feature type="binding site" evidence="8">
    <location>
        <position position="16"/>
    </location>
    <ligand>
        <name>ATP</name>
        <dbReference type="ChEBI" id="CHEBI:30616"/>
    </ligand>
</feature>
<evidence type="ECO:0000256" key="7">
    <source>
        <dbReference type="ARBA" id="ARBA00022840"/>
    </source>
</evidence>
<reference evidence="10 11" key="1">
    <citation type="journal article" date="2014" name="Nature">
        <title>An environmental bacterial taxon with a large and distinct metabolic repertoire.</title>
        <authorList>
            <person name="Wilson M.C."/>
            <person name="Mori T."/>
            <person name="Ruckert C."/>
            <person name="Uria A.R."/>
            <person name="Helf M.J."/>
            <person name="Takada K."/>
            <person name="Gernert C."/>
            <person name="Steffens U.A."/>
            <person name="Heycke N."/>
            <person name="Schmitt S."/>
            <person name="Rinke C."/>
            <person name="Helfrich E.J."/>
            <person name="Brachmann A.O."/>
            <person name="Gurgui C."/>
            <person name="Wakimoto T."/>
            <person name="Kracht M."/>
            <person name="Crusemann M."/>
            <person name="Hentschel U."/>
            <person name="Abe I."/>
            <person name="Matsunaga S."/>
            <person name="Kalinowski J."/>
            <person name="Takeyama H."/>
            <person name="Piel J."/>
        </authorList>
    </citation>
    <scope>NUCLEOTIDE SEQUENCE [LARGE SCALE GENOMIC DNA]</scope>
    <source>
        <strain evidence="11">TSY1</strain>
    </source>
</reference>
<dbReference type="InterPro" id="IPR036393">
    <property type="entry name" value="AceGlu_kinase-like_sf"/>
</dbReference>
<keyword evidence="4 8" id="KW-0808">Transferase</keyword>
<dbReference type="UniPathway" id="UPA00098">
    <property type="reaction ID" value="UER00359"/>
</dbReference>
<dbReference type="GO" id="GO:0005524">
    <property type="term" value="F:ATP binding"/>
    <property type="evidence" value="ECO:0007669"/>
    <property type="project" value="UniProtKB-KW"/>
</dbReference>
<evidence type="ECO:0000256" key="5">
    <source>
        <dbReference type="ARBA" id="ARBA00022741"/>
    </source>
</evidence>
<dbReference type="HOGENOM" id="CLU_025400_2_0_7"/>
<protein>
    <recommendedName>
        <fullName evidence="8">Glutamate 5-kinase</fullName>
        <ecNumber evidence="8">2.7.2.11</ecNumber>
    </recommendedName>
    <alternativeName>
        <fullName evidence="8">Gamma-glutamyl kinase</fullName>
        <shortName evidence="8">GK</shortName>
    </alternativeName>
</protein>
<dbReference type="SUPFAM" id="SSF88697">
    <property type="entry name" value="PUA domain-like"/>
    <property type="match status" value="1"/>
</dbReference>
<evidence type="ECO:0000256" key="3">
    <source>
        <dbReference type="ARBA" id="ARBA00022650"/>
    </source>
</evidence>
<dbReference type="InterPro" id="IPR005715">
    <property type="entry name" value="Glu_5kinase/COase_Synthase"/>
</dbReference>
<evidence type="ECO:0000259" key="9">
    <source>
        <dbReference type="SMART" id="SM00359"/>
    </source>
</evidence>
<dbReference type="PANTHER" id="PTHR43654">
    <property type="entry name" value="GLUTAMATE 5-KINASE"/>
    <property type="match status" value="1"/>
</dbReference>
<dbReference type="AlphaFoldDB" id="W4LEC4"/>
<keyword evidence="6 8" id="KW-0418">Kinase</keyword>
<evidence type="ECO:0000256" key="2">
    <source>
        <dbReference type="ARBA" id="ARBA00022605"/>
    </source>
</evidence>
<dbReference type="InterPro" id="IPR041739">
    <property type="entry name" value="G5K_ProB"/>
</dbReference>
<keyword evidence="11" id="KW-1185">Reference proteome</keyword>
<evidence type="ECO:0000256" key="8">
    <source>
        <dbReference type="HAMAP-Rule" id="MF_00456"/>
    </source>
</evidence>